<sequence length="13" mass="1228">VIKLLSAVGSLGA</sequence>
<accession>A0A067ET18</accession>
<organism evidence="1 2">
    <name type="scientific">Citrus sinensis</name>
    <name type="common">Sweet orange</name>
    <name type="synonym">Citrus aurantium var. sinensis</name>
    <dbReference type="NCBI Taxonomy" id="2711"/>
    <lineage>
        <taxon>Eukaryota</taxon>
        <taxon>Viridiplantae</taxon>
        <taxon>Streptophyta</taxon>
        <taxon>Embryophyta</taxon>
        <taxon>Tracheophyta</taxon>
        <taxon>Spermatophyta</taxon>
        <taxon>Magnoliopsida</taxon>
        <taxon>eudicotyledons</taxon>
        <taxon>Gunneridae</taxon>
        <taxon>Pentapetalae</taxon>
        <taxon>rosids</taxon>
        <taxon>malvids</taxon>
        <taxon>Sapindales</taxon>
        <taxon>Rutaceae</taxon>
        <taxon>Aurantioideae</taxon>
        <taxon>Citrus</taxon>
    </lineage>
</organism>
<protein>
    <submittedName>
        <fullName evidence="1">Uncharacterized protein</fullName>
    </submittedName>
</protein>
<proteinExistence type="predicted"/>
<feature type="non-terminal residue" evidence="1">
    <location>
        <position position="1"/>
    </location>
</feature>
<name>A0A067ET18_CITSI</name>
<dbReference type="Proteomes" id="UP000027120">
    <property type="component" value="Unassembled WGS sequence"/>
</dbReference>
<gene>
    <name evidence="1" type="ORF">CISIN_1g0085681mg</name>
</gene>
<dbReference type="EMBL" id="KK784951">
    <property type="protein sequence ID" value="KDO58314.1"/>
    <property type="molecule type" value="Genomic_DNA"/>
</dbReference>
<evidence type="ECO:0000313" key="1">
    <source>
        <dbReference type="EMBL" id="KDO58314.1"/>
    </source>
</evidence>
<reference evidence="1 2" key="1">
    <citation type="submission" date="2014-04" db="EMBL/GenBank/DDBJ databases">
        <authorList>
            <consortium name="International Citrus Genome Consortium"/>
            <person name="Gmitter F."/>
            <person name="Chen C."/>
            <person name="Farmerie W."/>
            <person name="Harkins T."/>
            <person name="Desany B."/>
            <person name="Mohiuddin M."/>
            <person name="Kodira C."/>
            <person name="Borodovsky M."/>
            <person name="Lomsadze A."/>
            <person name="Burns P."/>
            <person name="Jenkins J."/>
            <person name="Prochnik S."/>
            <person name="Shu S."/>
            <person name="Chapman J."/>
            <person name="Pitluck S."/>
            <person name="Schmutz J."/>
            <person name="Rokhsar D."/>
        </authorList>
    </citation>
    <scope>NUCLEOTIDE SEQUENCE</scope>
</reference>
<evidence type="ECO:0000313" key="2">
    <source>
        <dbReference type="Proteomes" id="UP000027120"/>
    </source>
</evidence>
<keyword evidence="2" id="KW-1185">Reference proteome</keyword>